<organism evidence="7 8">
    <name type="scientific">Opisthorchis viverrini</name>
    <name type="common">Southeast Asian liver fluke</name>
    <dbReference type="NCBI Taxonomy" id="6198"/>
    <lineage>
        <taxon>Eukaryota</taxon>
        <taxon>Metazoa</taxon>
        <taxon>Spiralia</taxon>
        <taxon>Lophotrochozoa</taxon>
        <taxon>Platyhelminthes</taxon>
        <taxon>Trematoda</taxon>
        <taxon>Digenea</taxon>
        <taxon>Opisthorchiida</taxon>
        <taxon>Opisthorchiata</taxon>
        <taxon>Opisthorchiidae</taxon>
        <taxon>Opisthorchis</taxon>
    </lineage>
</organism>
<accession>A0A074Z4Q5</accession>
<feature type="transmembrane region" description="Helical" evidence="5">
    <location>
        <begin position="515"/>
        <end position="539"/>
    </location>
</feature>
<dbReference type="PROSITE" id="PS50850">
    <property type="entry name" value="MFS"/>
    <property type="match status" value="1"/>
</dbReference>
<dbReference type="AlphaFoldDB" id="A0A074Z4Q5"/>
<reference evidence="7 8" key="1">
    <citation type="submission" date="2013-11" db="EMBL/GenBank/DDBJ databases">
        <title>Opisthorchis viverrini - life in the bile duct.</title>
        <authorList>
            <person name="Young N.D."/>
            <person name="Nagarajan N."/>
            <person name="Lin S.J."/>
            <person name="Korhonen P.K."/>
            <person name="Jex A.R."/>
            <person name="Hall R.S."/>
            <person name="Safavi-Hemami H."/>
            <person name="Kaewkong W."/>
            <person name="Bertrand D."/>
            <person name="Gao S."/>
            <person name="Seet Q."/>
            <person name="Wongkham S."/>
            <person name="Teh B.T."/>
            <person name="Wongkham C."/>
            <person name="Intapan P.M."/>
            <person name="Maleewong W."/>
            <person name="Yang X."/>
            <person name="Hu M."/>
            <person name="Wang Z."/>
            <person name="Hofmann A."/>
            <person name="Sternberg P.W."/>
            <person name="Tan P."/>
            <person name="Wang J."/>
            <person name="Gasser R.B."/>
        </authorList>
    </citation>
    <scope>NUCLEOTIDE SEQUENCE [LARGE SCALE GENOMIC DNA]</scope>
</reference>
<dbReference type="CTD" id="20323962"/>
<dbReference type="GO" id="GO:0022857">
    <property type="term" value="F:transmembrane transporter activity"/>
    <property type="evidence" value="ECO:0007669"/>
    <property type="project" value="InterPro"/>
</dbReference>
<keyword evidence="8" id="KW-1185">Reference proteome</keyword>
<dbReference type="InterPro" id="IPR020846">
    <property type="entry name" value="MFS_dom"/>
</dbReference>
<dbReference type="GeneID" id="20323962"/>
<dbReference type="Proteomes" id="UP000054324">
    <property type="component" value="Unassembled WGS sequence"/>
</dbReference>
<feature type="transmembrane region" description="Helical" evidence="5">
    <location>
        <begin position="582"/>
        <end position="599"/>
    </location>
</feature>
<sequence length="627" mass="70215">MSLLKTNTQTHKRQKAREFAFANIIHADIASYFPKLPSETTSLVMTSSEQNLAESDDRQHFNVDQVLEEVVSPIGLWQWFVVLYLMLTTPTPPTFPVFANSSPPHRCAMEPRVEKFIENNSLPFNLVVSHLGPVNSGEAGGNKASRSGNGCKRFCLDWENVNLTEVFFGGELQRNYTELCPFGYVYEESTLYYPGSVVKEFETVCERSWLVPIGTSVYMFGMLVGFFVGGWFGDYFGRRKALWLFSCLEFGASIGVSLSPNFPAYVVLRALVAIGNTVKMCVGNVLAMEITTAKYRSLLGAILALGLDFIFRALMALYAYLLPNWRWLNLMLMATSFFGLFYIFLLPESPRWLIAQGEYQMAVRQLHAACVFNHRKNRAARVIYLEQLSAKAKIWEKEFRKAKELSKLGVQPNKRNIFRPHKDMIVTTILVTFVVFCITMCFFGIMLYTNSLVGSIYLLGFISSLTGIPSTLCALVVYRIFQRRKRPLMVVLSISAAFLALSALDKVIITHIEDLVLTTCANFALVFVTVGICMIYVYVPELYPSSIRTGAFGVVFGLARFGSMLCPYVNDLERYATHGTPLLVYAGALAVAVVIITFLPDTDGLNLADFLTVPPEVTVHHSTSASV</sequence>
<proteinExistence type="predicted"/>
<evidence type="ECO:0000256" key="4">
    <source>
        <dbReference type="ARBA" id="ARBA00023136"/>
    </source>
</evidence>
<feature type="transmembrane region" description="Helical" evidence="5">
    <location>
        <begin position="298"/>
        <end position="321"/>
    </location>
</feature>
<dbReference type="InterPro" id="IPR005828">
    <property type="entry name" value="MFS_sugar_transport-like"/>
</dbReference>
<dbReference type="GO" id="GO:0016020">
    <property type="term" value="C:membrane"/>
    <property type="evidence" value="ECO:0007669"/>
    <property type="project" value="UniProtKB-SubCell"/>
</dbReference>
<feature type="transmembrane region" description="Helical" evidence="5">
    <location>
        <begin position="327"/>
        <end position="346"/>
    </location>
</feature>
<dbReference type="KEGG" id="ovi:T265_09794"/>
<evidence type="ECO:0000256" key="3">
    <source>
        <dbReference type="ARBA" id="ARBA00022989"/>
    </source>
</evidence>
<feature type="transmembrane region" description="Helical" evidence="5">
    <location>
        <begin position="488"/>
        <end position="509"/>
    </location>
</feature>
<evidence type="ECO:0000256" key="5">
    <source>
        <dbReference type="SAM" id="Phobius"/>
    </source>
</evidence>
<feature type="transmembrane region" description="Helical" evidence="5">
    <location>
        <begin position="209"/>
        <end position="229"/>
    </location>
</feature>
<dbReference type="SUPFAM" id="SSF103473">
    <property type="entry name" value="MFS general substrate transporter"/>
    <property type="match status" value="1"/>
</dbReference>
<name>A0A074Z4Q5_OPIVI</name>
<keyword evidence="2 5" id="KW-0812">Transmembrane</keyword>
<comment type="subcellular location">
    <subcellularLocation>
        <location evidence="1">Membrane</location>
        <topology evidence="1">Multi-pass membrane protein</topology>
    </subcellularLocation>
</comment>
<dbReference type="RefSeq" id="XP_009174232.1">
    <property type="nucleotide sequence ID" value="XM_009175968.1"/>
</dbReference>
<dbReference type="OrthoDB" id="5141738at2759"/>
<keyword evidence="3 5" id="KW-1133">Transmembrane helix</keyword>
<evidence type="ECO:0000313" key="7">
    <source>
        <dbReference type="EMBL" id="KER22043.1"/>
    </source>
</evidence>
<dbReference type="Gene3D" id="1.20.1250.20">
    <property type="entry name" value="MFS general substrate transporter like domains"/>
    <property type="match status" value="1"/>
</dbReference>
<keyword evidence="4 5" id="KW-0472">Membrane</keyword>
<evidence type="ECO:0000259" key="6">
    <source>
        <dbReference type="PROSITE" id="PS50850"/>
    </source>
</evidence>
<gene>
    <name evidence="7" type="ORF">T265_09794</name>
</gene>
<feature type="transmembrane region" description="Helical" evidence="5">
    <location>
        <begin position="424"/>
        <end position="449"/>
    </location>
</feature>
<evidence type="ECO:0000256" key="1">
    <source>
        <dbReference type="ARBA" id="ARBA00004141"/>
    </source>
</evidence>
<feature type="domain" description="Major facilitator superfamily (MFS) profile" evidence="6">
    <location>
        <begin position="162"/>
        <end position="604"/>
    </location>
</feature>
<dbReference type="EMBL" id="KL596924">
    <property type="protein sequence ID" value="KER22043.1"/>
    <property type="molecule type" value="Genomic_DNA"/>
</dbReference>
<dbReference type="STRING" id="6198.A0A074Z4Q5"/>
<dbReference type="PANTHER" id="PTHR24064">
    <property type="entry name" value="SOLUTE CARRIER FAMILY 22 MEMBER"/>
    <property type="match status" value="1"/>
</dbReference>
<feature type="transmembrane region" description="Helical" evidence="5">
    <location>
        <begin position="264"/>
        <end position="286"/>
    </location>
</feature>
<dbReference type="Pfam" id="PF00083">
    <property type="entry name" value="Sugar_tr"/>
    <property type="match status" value="1"/>
</dbReference>
<feature type="transmembrane region" description="Helical" evidence="5">
    <location>
        <begin position="455"/>
        <end position="481"/>
    </location>
</feature>
<dbReference type="InterPro" id="IPR036259">
    <property type="entry name" value="MFS_trans_sf"/>
</dbReference>
<evidence type="ECO:0000313" key="8">
    <source>
        <dbReference type="Proteomes" id="UP000054324"/>
    </source>
</evidence>
<protein>
    <recommendedName>
        <fullName evidence="6">Major facilitator superfamily (MFS) profile domain-containing protein</fullName>
    </recommendedName>
</protein>
<evidence type="ECO:0000256" key="2">
    <source>
        <dbReference type="ARBA" id="ARBA00022692"/>
    </source>
</evidence>